<comment type="subunit">
    <text evidence="3 7">Heterodimer of an alpha and a beta subunit.</text>
</comment>
<evidence type="ECO:0000256" key="6">
    <source>
        <dbReference type="ARBA" id="ARBA00025416"/>
    </source>
</evidence>
<dbReference type="InterPro" id="IPR014731">
    <property type="entry name" value="ETF_asu_C"/>
</dbReference>
<reference evidence="11 12" key="1">
    <citation type="submission" date="2014-04" db="EMBL/GenBank/DDBJ databases">
        <title>A new species of microsporidia sheds light on the evolution of extreme parasitism.</title>
        <authorList>
            <person name="Haag K.L."/>
            <person name="James T.Y."/>
            <person name="Larsson R."/>
            <person name="Schaer T.M."/>
            <person name="Refardt D."/>
            <person name="Pombert J.-F."/>
            <person name="Ebert D."/>
        </authorList>
    </citation>
    <scope>NUCLEOTIDE SEQUENCE [LARGE SCALE GENOMIC DNA]</scope>
    <source>
        <strain evidence="11 12">UGP3</strain>
        <tissue evidence="11">Spores</tissue>
    </source>
</reference>
<keyword evidence="7" id="KW-0813">Transport</keyword>
<dbReference type="GO" id="GO:0050660">
    <property type="term" value="F:flavin adenine dinucleotide binding"/>
    <property type="evidence" value="ECO:0007669"/>
    <property type="project" value="InterPro"/>
</dbReference>
<proteinExistence type="inferred from homology"/>
<dbReference type="InterPro" id="IPR014729">
    <property type="entry name" value="Rossmann-like_a/b/a_fold"/>
</dbReference>
<evidence type="ECO:0000256" key="1">
    <source>
        <dbReference type="ARBA" id="ARBA00004305"/>
    </source>
</evidence>
<gene>
    <name evidence="11" type="ORF">DI09_76p110</name>
</gene>
<evidence type="ECO:0000256" key="3">
    <source>
        <dbReference type="ARBA" id="ARBA00011355"/>
    </source>
</evidence>
<keyword evidence="7" id="KW-0496">Mitochondrion</keyword>
<feature type="binding site" evidence="8">
    <location>
        <begin position="274"/>
        <end position="281"/>
    </location>
    <ligand>
        <name>FAD</name>
        <dbReference type="ChEBI" id="CHEBI:57692"/>
    </ligand>
</feature>
<dbReference type="GO" id="GO:0033539">
    <property type="term" value="P:fatty acid beta-oxidation using acyl-CoA dehydrogenase"/>
    <property type="evidence" value="ECO:0007669"/>
    <property type="project" value="TreeGrafter"/>
</dbReference>
<dbReference type="FunFam" id="3.40.50.1220:FF:000001">
    <property type="entry name" value="Electron transfer flavoprotein, alpha subunit"/>
    <property type="match status" value="1"/>
</dbReference>
<dbReference type="InterPro" id="IPR029035">
    <property type="entry name" value="DHS-like_NAD/FAD-binding_dom"/>
</dbReference>
<organism evidence="11 12">
    <name type="scientific">Mitosporidium daphniae</name>
    <dbReference type="NCBI Taxonomy" id="1485682"/>
    <lineage>
        <taxon>Eukaryota</taxon>
        <taxon>Fungi</taxon>
        <taxon>Fungi incertae sedis</taxon>
        <taxon>Microsporidia</taxon>
        <taxon>Mitosporidium</taxon>
    </lineage>
</organism>
<dbReference type="AlphaFoldDB" id="A0A098VMP5"/>
<dbReference type="PANTHER" id="PTHR43153:SF1">
    <property type="entry name" value="ELECTRON TRANSFER FLAVOPROTEIN SUBUNIT ALPHA, MITOCHONDRIAL"/>
    <property type="match status" value="1"/>
</dbReference>
<dbReference type="OrthoDB" id="1715808at2759"/>
<feature type="binding site" evidence="8">
    <location>
        <begin position="313"/>
        <end position="314"/>
    </location>
    <ligand>
        <name>FAD</name>
        <dbReference type="ChEBI" id="CHEBI:57692"/>
    </ligand>
</feature>
<evidence type="ECO:0000259" key="9">
    <source>
        <dbReference type="Pfam" id="PF00766"/>
    </source>
</evidence>
<feature type="domain" description="Electron transfer flavoprotein alpha subunit C-terminal" evidence="9">
    <location>
        <begin position="205"/>
        <end position="286"/>
    </location>
</feature>
<dbReference type="GO" id="GO:0009055">
    <property type="term" value="F:electron transfer activity"/>
    <property type="evidence" value="ECO:0007669"/>
    <property type="project" value="InterPro"/>
</dbReference>
<comment type="function">
    <text evidence="6 7">The electron transfer flavoprotein serves as a specific electron acceptor for several dehydrogenases, including five acyl-CoA dehydrogenases, glutaryl-CoA and sarcosine dehydrogenase. It transfers the electrons to the main mitochondrial respiratory chain via ETF-ubiquinone oxidoreductase (ETF dehydrogenase).</text>
</comment>
<dbReference type="HOGENOM" id="CLU_034178_0_1_1"/>
<feature type="binding site" evidence="8">
    <location>
        <position position="217"/>
    </location>
    <ligand>
        <name>FAD</name>
        <dbReference type="ChEBI" id="CHEBI:57692"/>
    </ligand>
</feature>
<evidence type="ECO:0000256" key="2">
    <source>
        <dbReference type="ARBA" id="ARBA00005817"/>
    </source>
</evidence>
<dbReference type="VEuPathDB" id="MicrosporidiaDB:DI09_76p110"/>
<dbReference type="RefSeq" id="XP_013236764.1">
    <property type="nucleotide sequence ID" value="XM_013381310.1"/>
</dbReference>
<dbReference type="SUPFAM" id="SSF52402">
    <property type="entry name" value="Adenine nucleotide alpha hydrolases-like"/>
    <property type="match status" value="1"/>
</dbReference>
<evidence type="ECO:0000256" key="7">
    <source>
        <dbReference type="PIRNR" id="PIRNR000089"/>
    </source>
</evidence>
<dbReference type="Pfam" id="PF01012">
    <property type="entry name" value="ETF"/>
    <property type="match status" value="1"/>
</dbReference>
<feature type="binding site" evidence="8">
    <location>
        <begin position="243"/>
        <end position="244"/>
    </location>
    <ligand>
        <name>FAD</name>
        <dbReference type="ChEBI" id="CHEBI:57692"/>
    </ligand>
</feature>
<dbReference type="PANTHER" id="PTHR43153">
    <property type="entry name" value="ELECTRON TRANSFER FLAVOPROTEIN ALPHA"/>
    <property type="match status" value="1"/>
</dbReference>
<comment type="caution">
    <text evidence="11">The sequence shown here is derived from an EMBL/GenBank/DDBJ whole genome shotgun (WGS) entry which is preliminary data.</text>
</comment>
<keyword evidence="4 7" id="KW-0285">Flavoprotein</keyword>
<name>A0A098VMP5_9MICR</name>
<dbReference type="GeneID" id="25260776"/>
<evidence type="ECO:0000256" key="5">
    <source>
        <dbReference type="ARBA" id="ARBA00022827"/>
    </source>
</evidence>
<dbReference type="Gene3D" id="3.40.50.1220">
    <property type="entry name" value="TPP-binding domain"/>
    <property type="match status" value="1"/>
</dbReference>
<dbReference type="SUPFAM" id="SSF52467">
    <property type="entry name" value="DHS-like NAD/FAD-binding domain"/>
    <property type="match status" value="1"/>
</dbReference>
<comment type="subcellular location">
    <subcellularLocation>
        <location evidence="1 7">Mitochondrion matrix</location>
    </subcellularLocation>
</comment>
<evidence type="ECO:0000313" key="12">
    <source>
        <dbReference type="Proteomes" id="UP000029725"/>
    </source>
</evidence>
<dbReference type="PIRSF" id="PIRSF000089">
    <property type="entry name" value="Electra_flavoP_a"/>
    <property type="match status" value="1"/>
</dbReference>
<sequence>MRQRFGISSLRGYATKLVWLSHNKGAPDSSNINAIFASKSISSSLAEGIALFDSPESLSKFKENSKDLGNHLRKIHYSISGEGQSLPEPLSESLSSLISRLGDVTHFIASNSSITRSFVPRLAAMIDIAPVTDVIKIESDNVFVRPIFAGDFLVPLYCIGNAFCKVRSLDPIKLITIRSSSFPDFRSVLLSKKSNCDPASKKRPELADAKIVVSGGRALGSAQLFQEVIFELADALGGAIGASRAAVDSGFIANEHQVGQTGKIVAPDLYIAVGISGAIQHVAGMKDSKVIVSINKDPEASIFSISDYWLVGDIFKLVPELSASIRAKSGPK</sequence>
<dbReference type="InterPro" id="IPR014730">
    <property type="entry name" value="ETF_a/b_N"/>
</dbReference>
<keyword evidence="5 7" id="KW-0274">FAD</keyword>
<evidence type="ECO:0000259" key="10">
    <source>
        <dbReference type="Pfam" id="PF01012"/>
    </source>
</evidence>
<dbReference type="Gene3D" id="3.40.50.620">
    <property type="entry name" value="HUPs"/>
    <property type="match status" value="1"/>
</dbReference>
<dbReference type="GO" id="GO:0005759">
    <property type="term" value="C:mitochondrial matrix"/>
    <property type="evidence" value="ECO:0007669"/>
    <property type="project" value="UniProtKB-SubCell"/>
</dbReference>
<evidence type="ECO:0000256" key="8">
    <source>
        <dbReference type="PIRSR" id="PIRSR000089-1"/>
    </source>
</evidence>
<evidence type="ECO:0000256" key="4">
    <source>
        <dbReference type="ARBA" id="ARBA00022630"/>
    </source>
</evidence>
<comment type="cofactor">
    <cofactor evidence="7 8">
        <name>FAD</name>
        <dbReference type="ChEBI" id="CHEBI:57692"/>
    </cofactor>
    <text evidence="7 8">Binds 1 FAD per dimer.</text>
</comment>
<comment type="similarity">
    <text evidence="2 7">Belongs to the ETF alpha-subunit/FixB family.</text>
</comment>
<dbReference type="Pfam" id="PF00766">
    <property type="entry name" value="ETF_alpha"/>
    <property type="match status" value="1"/>
</dbReference>
<feature type="domain" description="Electron transfer flavoprotein alpha/beta-subunit N-terminal" evidence="10">
    <location>
        <begin position="83"/>
        <end position="199"/>
    </location>
</feature>
<accession>A0A098VMP5</accession>
<feature type="binding site" evidence="8">
    <location>
        <begin position="257"/>
        <end position="261"/>
    </location>
    <ligand>
        <name>FAD</name>
        <dbReference type="ChEBI" id="CHEBI:57692"/>
    </ligand>
</feature>
<dbReference type="EMBL" id="JMKJ01000586">
    <property type="protein sequence ID" value="KGG50337.1"/>
    <property type="molecule type" value="Genomic_DNA"/>
</dbReference>
<evidence type="ECO:0000313" key="11">
    <source>
        <dbReference type="EMBL" id="KGG50337.1"/>
    </source>
</evidence>
<feature type="binding site" evidence="8">
    <location>
        <position position="295"/>
    </location>
    <ligand>
        <name>FAD</name>
        <dbReference type="ChEBI" id="CHEBI:57692"/>
    </ligand>
</feature>
<keyword evidence="12" id="KW-1185">Reference proteome</keyword>
<dbReference type="InterPro" id="IPR001308">
    <property type="entry name" value="ETF_a/FixB"/>
</dbReference>
<dbReference type="Proteomes" id="UP000029725">
    <property type="component" value="Unassembled WGS sequence"/>
</dbReference>
<keyword evidence="7" id="KW-0249">Electron transport</keyword>
<protein>
    <recommendedName>
        <fullName evidence="7">Probable electron transfer flavoprotein subunit alpha</fullName>
    </recommendedName>
</protein>